<dbReference type="PATRIC" id="fig|476272.21.peg.1140"/>
<evidence type="ECO:0000256" key="5">
    <source>
        <dbReference type="ARBA" id="ARBA00022683"/>
    </source>
</evidence>
<evidence type="ECO:0000256" key="6">
    <source>
        <dbReference type="ARBA" id="ARBA00022692"/>
    </source>
</evidence>
<feature type="transmembrane region" description="Helical" evidence="9">
    <location>
        <begin position="69"/>
        <end position="94"/>
    </location>
</feature>
<gene>
    <name evidence="10" type="ORF">RUMHYD_03004</name>
</gene>
<dbReference type="PROSITE" id="PS51106">
    <property type="entry name" value="PTS_EIIC_TYPE_4"/>
    <property type="match status" value="1"/>
</dbReference>
<feature type="transmembrane region" description="Helical" evidence="9">
    <location>
        <begin position="215"/>
        <end position="244"/>
    </location>
</feature>
<dbReference type="InterPro" id="IPR050303">
    <property type="entry name" value="GatZ_KbaZ_carbometab"/>
</dbReference>
<evidence type="ECO:0000256" key="3">
    <source>
        <dbReference type="ARBA" id="ARBA00022475"/>
    </source>
</evidence>
<sequence>MELREGRRKMLNAFLVALAVFICVGGAELIGFTMLNRPIVIGPLVGLFLGDLHTGVVVGASLEAVFMGVVNIGGASAAEPGIATAVGAAFAIMLGKGSEVALTLALPIGILGLQIKTVLYIFVVGMFAKTFDRLAAEGKERQIIFLHYGLWTVNWALYSLVAFLGILFGSDAVSALLEAIPEVVMNGLTVCGGLLPAVGMAMLMKMLWDKKICMFYFLGFVLAAYLNLPLIALAVLGVIIAISIGMSDYRMNQLASQRAALPAASGTVETYELDEEEEEFFS</sequence>
<evidence type="ECO:0000256" key="8">
    <source>
        <dbReference type="ARBA" id="ARBA00023136"/>
    </source>
</evidence>
<keyword evidence="8 9" id="KW-0472">Membrane</keyword>
<keyword evidence="6 9" id="KW-0812">Transmembrane</keyword>
<evidence type="ECO:0000313" key="11">
    <source>
        <dbReference type="Proteomes" id="UP000003100"/>
    </source>
</evidence>
<dbReference type="PANTHER" id="PTHR32502:SF8">
    <property type="entry name" value="N-ACETYLGALACTOSAMINE PERMEASE IIC COMPONENT 1"/>
    <property type="match status" value="1"/>
</dbReference>
<dbReference type="PANTHER" id="PTHR32502">
    <property type="entry name" value="N-ACETYLGALACTOSAMINE PERMEASE II COMPONENT-RELATED"/>
    <property type="match status" value="1"/>
</dbReference>
<organism evidence="10 11">
    <name type="scientific">Blautia hydrogenotrophica (strain DSM 10507 / JCM 14656 / S5a33)</name>
    <name type="common">Ruminococcus hydrogenotrophicus</name>
    <dbReference type="NCBI Taxonomy" id="476272"/>
    <lineage>
        <taxon>Bacteria</taxon>
        <taxon>Bacillati</taxon>
        <taxon>Bacillota</taxon>
        <taxon>Clostridia</taxon>
        <taxon>Lachnospirales</taxon>
        <taxon>Lachnospiraceae</taxon>
        <taxon>Blautia</taxon>
    </lineage>
</organism>
<dbReference type="eggNOG" id="COG3715">
    <property type="taxonomic scope" value="Bacteria"/>
</dbReference>
<accession>C0CQ51</accession>
<dbReference type="InterPro" id="IPR004700">
    <property type="entry name" value="PTS_IIC_man"/>
</dbReference>
<dbReference type="AlphaFoldDB" id="C0CQ51"/>
<dbReference type="Proteomes" id="UP000003100">
    <property type="component" value="Unassembled WGS sequence"/>
</dbReference>
<dbReference type="Pfam" id="PF03609">
    <property type="entry name" value="EII-Sor"/>
    <property type="match status" value="1"/>
</dbReference>
<keyword evidence="11" id="KW-1185">Reference proteome</keyword>
<evidence type="ECO:0000256" key="4">
    <source>
        <dbReference type="ARBA" id="ARBA00022597"/>
    </source>
</evidence>
<feature type="transmembrane region" description="Helical" evidence="9">
    <location>
        <begin position="100"/>
        <end position="127"/>
    </location>
</feature>
<feature type="transmembrane region" description="Helical" evidence="9">
    <location>
        <begin position="148"/>
        <end position="168"/>
    </location>
</feature>
<reference evidence="10 11" key="2">
    <citation type="submission" date="2009-02" db="EMBL/GenBank/DDBJ databases">
        <title>Draft genome sequence of Blautia hydrogenotrophica DSM 10507 (Ruminococcus hydrogenotrophicus DSM 10507).</title>
        <authorList>
            <person name="Sudarsanam P."/>
            <person name="Ley R."/>
            <person name="Guruge J."/>
            <person name="Turnbaugh P.J."/>
            <person name="Mahowald M."/>
            <person name="Liep D."/>
            <person name="Gordon J."/>
        </authorList>
    </citation>
    <scope>NUCLEOTIDE SEQUENCE [LARGE SCALE GENOMIC DNA]</scope>
    <source>
        <strain evidence="11">DSM 10507 / JCM 14656 / S5a33</strain>
    </source>
</reference>
<evidence type="ECO:0000313" key="10">
    <source>
        <dbReference type="EMBL" id="EEG48139.1"/>
    </source>
</evidence>
<dbReference type="GO" id="GO:0009401">
    <property type="term" value="P:phosphoenolpyruvate-dependent sugar phosphotransferase system"/>
    <property type="evidence" value="ECO:0007669"/>
    <property type="project" value="UniProtKB-KW"/>
</dbReference>
<evidence type="ECO:0000256" key="9">
    <source>
        <dbReference type="SAM" id="Phobius"/>
    </source>
</evidence>
<keyword evidence="5" id="KW-0598">Phosphotransferase system</keyword>
<comment type="caution">
    <text evidence="10">The sequence shown here is derived from an EMBL/GenBank/DDBJ whole genome shotgun (WGS) entry which is preliminary data.</text>
</comment>
<proteinExistence type="predicted"/>
<feature type="transmembrane region" description="Helical" evidence="9">
    <location>
        <begin position="183"/>
        <end position="203"/>
    </location>
</feature>
<comment type="subcellular location">
    <subcellularLocation>
        <location evidence="1">Cell membrane</location>
        <topology evidence="1">Multi-pass membrane protein</topology>
    </subcellularLocation>
</comment>
<evidence type="ECO:0000256" key="2">
    <source>
        <dbReference type="ARBA" id="ARBA00022448"/>
    </source>
</evidence>
<keyword evidence="2" id="KW-0813">Transport</keyword>
<dbReference type="GO" id="GO:0005886">
    <property type="term" value="C:plasma membrane"/>
    <property type="evidence" value="ECO:0007669"/>
    <property type="project" value="UniProtKB-SubCell"/>
</dbReference>
<keyword evidence="4" id="KW-0762">Sugar transport</keyword>
<dbReference type="EMBL" id="ACBZ01000163">
    <property type="protein sequence ID" value="EEG48139.1"/>
    <property type="molecule type" value="Genomic_DNA"/>
</dbReference>
<keyword evidence="3" id="KW-1003">Cell membrane</keyword>
<evidence type="ECO:0000256" key="7">
    <source>
        <dbReference type="ARBA" id="ARBA00022989"/>
    </source>
</evidence>
<dbReference type="HOGENOM" id="CLU_069101_2_0_9"/>
<name>C0CQ51_BLAHS</name>
<reference evidence="10 11" key="1">
    <citation type="submission" date="2009-01" db="EMBL/GenBank/DDBJ databases">
        <authorList>
            <person name="Fulton L."/>
            <person name="Clifton S."/>
            <person name="Fulton B."/>
            <person name="Xu J."/>
            <person name="Minx P."/>
            <person name="Pepin K.H."/>
            <person name="Johnson M."/>
            <person name="Bhonagiri V."/>
            <person name="Nash W.E."/>
            <person name="Mardis E.R."/>
            <person name="Wilson R.K."/>
        </authorList>
    </citation>
    <scope>NUCLEOTIDE SEQUENCE [LARGE SCALE GENOMIC DNA]</scope>
    <source>
        <strain evidence="11">DSM 10507 / JCM 14656 / S5a33</strain>
    </source>
</reference>
<keyword evidence="7 9" id="KW-1133">Transmembrane helix</keyword>
<protein>
    <recommendedName>
        <fullName evidence="12">PTS system mannose-specific EIIC component</fullName>
    </recommendedName>
</protein>
<evidence type="ECO:0000256" key="1">
    <source>
        <dbReference type="ARBA" id="ARBA00004651"/>
    </source>
</evidence>
<feature type="transmembrane region" description="Helical" evidence="9">
    <location>
        <begin position="39"/>
        <end position="62"/>
    </location>
</feature>
<evidence type="ECO:0008006" key="12">
    <source>
        <dbReference type="Google" id="ProtNLM"/>
    </source>
</evidence>